<comment type="caution">
    <text evidence="2">The sequence shown here is derived from an EMBL/GenBank/DDBJ whole genome shotgun (WGS) entry which is preliminary data.</text>
</comment>
<organism evidence="2 3">
    <name type="scientific">Nocardia donostiensis</name>
    <dbReference type="NCBI Taxonomy" id="1538463"/>
    <lineage>
        <taxon>Bacteria</taxon>
        <taxon>Bacillati</taxon>
        <taxon>Actinomycetota</taxon>
        <taxon>Actinomycetes</taxon>
        <taxon>Mycobacteriales</taxon>
        <taxon>Nocardiaceae</taxon>
        <taxon>Nocardia</taxon>
    </lineage>
</organism>
<protein>
    <submittedName>
        <fullName evidence="2">Uncharacterized protein</fullName>
    </submittedName>
</protein>
<sequence length="79" mass="8507">MRAYADCGRPTIGADGTVTSLICPAVWCGRVRVINNRIDTHADHTGTRCRYSHTVVVDDSDTVPTHLRQPAPASTTSPS</sequence>
<accession>A0A1V2TBD1</accession>
<evidence type="ECO:0000313" key="2">
    <source>
        <dbReference type="EMBL" id="ONM46815.1"/>
    </source>
</evidence>
<gene>
    <name evidence="2" type="ORF">B0T46_21485</name>
</gene>
<reference evidence="2 3" key="1">
    <citation type="journal article" date="2016" name="Antonie Van Leeuwenhoek">
        <title>Nocardia donostiensis sp. nov., isolated from human respiratory specimens.</title>
        <authorList>
            <person name="Ercibengoa M."/>
            <person name="Bell M."/>
            <person name="Marimon J.M."/>
            <person name="Humrighouse B."/>
            <person name="Klenk H.P."/>
            <person name="Potter G."/>
            <person name="Perez-Trallero E."/>
        </authorList>
    </citation>
    <scope>NUCLEOTIDE SEQUENCE [LARGE SCALE GENOMIC DNA]</scope>
    <source>
        <strain evidence="2 3">X1655</strain>
    </source>
</reference>
<dbReference type="EMBL" id="MUMY01000020">
    <property type="protein sequence ID" value="ONM46815.1"/>
    <property type="molecule type" value="Genomic_DNA"/>
</dbReference>
<evidence type="ECO:0000256" key="1">
    <source>
        <dbReference type="SAM" id="MobiDB-lite"/>
    </source>
</evidence>
<evidence type="ECO:0000313" key="3">
    <source>
        <dbReference type="Proteomes" id="UP000188836"/>
    </source>
</evidence>
<dbReference type="AlphaFoldDB" id="A0A1V2TBD1"/>
<feature type="region of interest" description="Disordered" evidence="1">
    <location>
        <begin position="60"/>
        <end position="79"/>
    </location>
</feature>
<keyword evidence="3" id="KW-1185">Reference proteome</keyword>
<proteinExistence type="predicted"/>
<name>A0A1V2TBD1_9NOCA</name>
<dbReference type="Proteomes" id="UP000188836">
    <property type="component" value="Unassembled WGS sequence"/>
</dbReference>